<dbReference type="PIRSF" id="PIRSF000077">
    <property type="entry name" value="Thioredoxin"/>
    <property type="match status" value="1"/>
</dbReference>
<proteinExistence type="inferred from homology"/>
<name>A0A9Q8QHE9_9HYPO</name>
<dbReference type="InterPro" id="IPR036249">
    <property type="entry name" value="Thioredoxin-like_sf"/>
</dbReference>
<evidence type="ECO:0000259" key="6">
    <source>
        <dbReference type="PROSITE" id="PS51352"/>
    </source>
</evidence>
<dbReference type="InterPro" id="IPR017937">
    <property type="entry name" value="Thioredoxin_CS"/>
</dbReference>
<feature type="site" description="Deprotonates C-terminal active site Cys" evidence="4">
    <location>
        <position position="25"/>
    </location>
</feature>
<dbReference type="CDD" id="cd02947">
    <property type="entry name" value="TRX_family"/>
    <property type="match status" value="1"/>
</dbReference>
<dbReference type="PRINTS" id="PR00421">
    <property type="entry name" value="THIOREDOXIN"/>
</dbReference>
<feature type="domain" description="Thioredoxin" evidence="6">
    <location>
        <begin position="1"/>
        <end position="108"/>
    </location>
</feature>
<protein>
    <recommendedName>
        <fullName evidence="3">Thioredoxin</fullName>
    </recommendedName>
</protein>
<dbReference type="InterPro" id="IPR005746">
    <property type="entry name" value="Thioredoxin"/>
</dbReference>
<dbReference type="Gene3D" id="3.40.30.10">
    <property type="entry name" value="Glutaredoxin"/>
    <property type="match status" value="1"/>
</dbReference>
<keyword evidence="2 5" id="KW-1015">Disulfide bond</keyword>
<evidence type="ECO:0000256" key="5">
    <source>
        <dbReference type="PIRSR" id="PIRSR000077-4"/>
    </source>
</evidence>
<dbReference type="Proteomes" id="UP000829364">
    <property type="component" value="Chromosome 4"/>
</dbReference>
<dbReference type="PROSITE" id="PS51352">
    <property type="entry name" value="THIOREDOXIN_2"/>
    <property type="match status" value="1"/>
</dbReference>
<evidence type="ECO:0000256" key="2">
    <source>
        <dbReference type="ARBA" id="ARBA00023157"/>
    </source>
</evidence>
<evidence type="ECO:0000256" key="1">
    <source>
        <dbReference type="ARBA" id="ARBA00008987"/>
    </source>
</evidence>
<dbReference type="GO" id="GO:0015035">
    <property type="term" value="F:protein-disulfide reductase activity"/>
    <property type="evidence" value="ECO:0007669"/>
    <property type="project" value="InterPro"/>
</dbReference>
<organism evidence="7 8">
    <name type="scientific">Purpureocillium takamizusanense</name>
    <dbReference type="NCBI Taxonomy" id="2060973"/>
    <lineage>
        <taxon>Eukaryota</taxon>
        <taxon>Fungi</taxon>
        <taxon>Dikarya</taxon>
        <taxon>Ascomycota</taxon>
        <taxon>Pezizomycotina</taxon>
        <taxon>Sordariomycetes</taxon>
        <taxon>Hypocreomycetidae</taxon>
        <taxon>Hypocreales</taxon>
        <taxon>Ophiocordycipitaceae</taxon>
        <taxon>Purpureocillium</taxon>
    </lineage>
</organism>
<dbReference type="GeneID" id="72066915"/>
<dbReference type="SUPFAM" id="SSF52833">
    <property type="entry name" value="Thioredoxin-like"/>
    <property type="match status" value="1"/>
</dbReference>
<dbReference type="AlphaFoldDB" id="A0A9Q8QHE9"/>
<accession>A0A9Q8QHE9</accession>
<feature type="site" description="Contributes to redox potential value" evidence="4">
    <location>
        <position position="33"/>
    </location>
</feature>
<dbReference type="EMBL" id="CP086357">
    <property type="protein sequence ID" value="UNI18712.1"/>
    <property type="molecule type" value="Genomic_DNA"/>
</dbReference>
<dbReference type="InterPro" id="IPR013766">
    <property type="entry name" value="Thioredoxin_domain"/>
</dbReference>
<dbReference type="PROSITE" id="PS00194">
    <property type="entry name" value="THIOREDOXIN_1"/>
    <property type="match status" value="1"/>
</dbReference>
<keyword evidence="8" id="KW-1185">Reference proteome</keyword>
<sequence>MVVHNVRSTEEFKQTLKDNEVVVVDFFATWCAPCKTIAPVFAHSSQLDKFQNIKFIKVDVDEMSDLTQELGIRAMPTFHLYKNGNKVKDLQGADQKGLIELFEVGAGA</sequence>
<dbReference type="Pfam" id="PF00085">
    <property type="entry name" value="Thioredoxin"/>
    <property type="match status" value="1"/>
</dbReference>
<feature type="active site" description="Nucleophile" evidence="4">
    <location>
        <position position="34"/>
    </location>
</feature>
<keyword evidence="5" id="KW-0676">Redox-active center</keyword>
<dbReference type="KEGG" id="ptkz:JDV02_004965"/>
<feature type="disulfide bond" description="Redox-active" evidence="5">
    <location>
        <begin position="31"/>
        <end position="34"/>
    </location>
</feature>
<reference evidence="7" key="1">
    <citation type="submission" date="2021-11" db="EMBL/GenBank/DDBJ databases">
        <title>Purpureocillium_takamizusanense_genome.</title>
        <authorList>
            <person name="Nguyen N.-H."/>
        </authorList>
    </citation>
    <scope>NUCLEOTIDE SEQUENCE</scope>
    <source>
        <strain evidence="7">PT3</strain>
    </source>
</reference>
<dbReference type="PANTHER" id="PTHR46115">
    <property type="entry name" value="THIOREDOXIN-LIKE PROTEIN 1"/>
    <property type="match status" value="1"/>
</dbReference>
<evidence type="ECO:0000256" key="4">
    <source>
        <dbReference type="PIRSR" id="PIRSR000077-1"/>
    </source>
</evidence>
<dbReference type="OrthoDB" id="10263751at2759"/>
<gene>
    <name evidence="7" type="ORF">JDV02_004965</name>
</gene>
<evidence type="ECO:0000256" key="3">
    <source>
        <dbReference type="PIRNR" id="PIRNR000077"/>
    </source>
</evidence>
<evidence type="ECO:0000313" key="8">
    <source>
        <dbReference type="Proteomes" id="UP000829364"/>
    </source>
</evidence>
<feature type="site" description="Contributes to redox potential value" evidence="4">
    <location>
        <position position="32"/>
    </location>
</feature>
<dbReference type="RefSeq" id="XP_047842193.1">
    <property type="nucleotide sequence ID" value="XM_047986213.1"/>
</dbReference>
<dbReference type="FunFam" id="3.40.30.10:FF:000245">
    <property type="entry name" value="Thioredoxin"/>
    <property type="match status" value="1"/>
</dbReference>
<evidence type="ECO:0000313" key="7">
    <source>
        <dbReference type="EMBL" id="UNI18712.1"/>
    </source>
</evidence>
<feature type="active site" description="Nucleophile" evidence="4">
    <location>
        <position position="31"/>
    </location>
</feature>
<comment type="similarity">
    <text evidence="1 3">Belongs to the thioredoxin family.</text>
</comment>